<dbReference type="Gene3D" id="3.20.20.370">
    <property type="entry name" value="Glycoside hydrolase/deacetylase"/>
    <property type="match status" value="1"/>
</dbReference>
<evidence type="ECO:0000313" key="10">
    <source>
        <dbReference type="Proteomes" id="UP001273531"/>
    </source>
</evidence>
<evidence type="ECO:0000256" key="7">
    <source>
        <dbReference type="SAM" id="SignalP"/>
    </source>
</evidence>
<evidence type="ECO:0000256" key="5">
    <source>
        <dbReference type="ARBA" id="ARBA00022801"/>
    </source>
</evidence>
<proteinExistence type="inferred from homology"/>
<feature type="signal peptide" evidence="7">
    <location>
        <begin position="1"/>
        <end position="23"/>
    </location>
</feature>
<keyword evidence="7" id="KW-0732">Signal</keyword>
<dbReference type="InterPro" id="IPR002509">
    <property type="entry name" value="NODB_dom"/>
</dbReference>
<sequence>MIRSLVSAFAALFLLVLAPTAVAQKRIALTFDDTPRAAGAFFTPQERAKRLIASLKKAQVEQAAFFVNPGKVQSPADEALVANYVRAGHVIANHSFSHPHLNQLTADAYLADIDKAEAWLAPRPGHRPWFRYPFLDEGGKDKAKRDAVRAGLAARGLTNGYVTAEGSDWNIETLTVEAKKAGKTIDMAALRDLYVETHVEAAEFADGLMVKTISRSPVHVMLLHETDIAALYIGDLVAGLRAKGWEIVTADVAYADPLNTAAPDVPSANGTLTELLAWEKGLPAPRWYARNDIKLANRLFAERVLHEASAE</sequence>
<dbReference type="InterPro" id="IPR050248">
    <property type="entry name" value="Polysacc_deacetylase_ArnD"/>
</dbReference>
<dbReference type="Proteomes" id="UP001273531">
    <property type="component" value="Unassembled WGS sequence"/>
</dbReference>
<keyword evidence="4" id="KW-0479">Metal-binding</keyword>
<comment type="caution">
    <text evidence="9">The sequence shown here is derived from an EMBL/GenBank/DDBJ whole genome shotgun (WGS) entry which is preliminary data.</text>
</comment>
<dbReference type="PANTHER" id="PTHR10587">
    <property type="entry name" value="GLYCOSYL TRANSFERASE-RELATED"/>
    <property type="match status" value="1"/>
</dbReference>
<dbReference type="PANTHER" id="PTHR10587:SF133">
    <property type="entry name" value="CHITIN DEACETYLASE 1-RELATED"/>
    <property type="match status" value="1"/>
</dbReference>
<dbReference type="EMBL" id="JAWJEJ010000001">
    <property type="protein sequence ID" value="MDV3457653.1"/>
    <property type="molecule type" value="Genomic_DNA"/>
</dbReference>
<evidence type="ECO:0000256" key="2">
    <source>
        <dbReference type="ARBA" id="ARBA00010973"/>
    </source>
</evidence>
<protein>
    <recommendedName>
        <fullName evidence="3">Chitooligosaccharide deacetylase</fullName>
    </recommendedName>
    <alternativeName>
        <fullName evidence="6">Nodulation protein B</fullName>
    </alternativeName>
</protein>
<keyword evidence="5" id="KW-0378">Hydrolase</keyword>
<accession>A0ABU3Y8C1</accession>
<feature type="chain" id="PRO_5047455233" description="Chitooligosaccharide deacetylase" evidence="7">
    <location>
        <begin position="24"/>
        <end position="311"/>
    </location>
</feature>
<evidence type="ECO:0000259" key="8">
    <source>
        <dbReference type="PROSITE" id="PS51677"/>
    </source>
</evidence>
<feature type="domain" description="NodB homology" evidence="8">
    <location>
        <begin position="25"/>
        <end position="248"/>
    </location>
</feature>
<comment type="similarity">
    <text evidence="2">Belongs to the polysaccharide deacetylase family.</text>
</comment>
<evidence type="ECO:0000256" key="1">
    <source>
        <dbReference type="ARBA" id="ARBA00003236"/>
    </source>
</evidence>
<organism evidence="9 10">
    <name type="scientific">Sphingomonas agrestis</name>
    <dbReference type="NCBI Taxonomy" id="3080540"/>
    <lineage>
        <taxon>Bacteria</taxon>
        <taxon>Pseudomonadati</taxon>
        <taxon>Pseudomonadota</taxon>
        <taxon>Alphaproteobacteria</taxon>
        <taxon>Sphingomonadales</taxon>
        <taxon>Sphingomonadaceae</taxon>
        <taxon>Sphingomonas</taxon>
    </lineage>
</organism>
<keyword evidence="10" id="KW-1185">Reference proteome</keyword>
<evidence type="ECO:0000313" key="9">
    <source>
        <dbReference type="EMBL" id="MDV3457653.1"/>
    </source>
</evidence>
<evidence type="ECO:0000256" key="4">
    <source>
        <dbReference type="ARBA" id="ARBA00022723"/>
    </source>
</evidence>
<dbReference type="Pfam" id="PF01522">
    <property type="entry name" value="Polysacc_deac_1"/>
    <property type="match status" value="1"/>
</dbReference>
<evidence type="ECO:0000256" key="3">
    <source>
        <dbReference type="ARBA" id="ARBA00020071"/>
    </source>
</evidence>
<dbReference type="RefSeq" id="WP_317226785.1">
    <property type="nucleotide sequence ID" value="NZ_JAWJEJ010000001.1"/>
</dbReference>
<gene>
    <name evidence="9" type="ORF">RZN05_11710</name>
</gene>
<name>A0ABU3Y8C1_9SPHN</name>
<reference evidence="9 10" key="1">
    <citation type="submission" date="2023-10" db="EMBL/GenBank/DDBJ databases">
        <title>Sphingomonas sp. HF-S4 16S ribosomal RNA gene Genome sequencing and assembly.</title>
        <authorList>
            <person name="Lee H."/>
        </authorList>
    </citation>
    <scope>NUCLEOTIDE SEQUENCE [LARGE SCALE GENOMIC DNA]</scope>
    <source>
        <strain evidence="9 10">HF-S4</strain>
    </source>
</reference>
<evidence type="ECO:0000256" key="6">
    <source>
        <dbReference type="ARBA" id="ARBA00032976"/>
    </source>
</evidence>
<comment type="function">
    <text evidence="1">Is involved in generating a small heat-stable compound (Nod), an acylated oligomer of N-acetylglucosamine, that stimulates mitosis in various plant protoplasts.</text>
</comment>
<dbReference type="PROSITE" id="PS51677">
    <property type="entry name" value="NODB"/>
    <property type="match status" value="1"/>
</dbReference>
<dbReference type="SUPFAM" id="SSF88713">
    <property type="entry name" value="Glycoside hydrolase/deacetylase"/>
    <property type="match status" value="1"/>
</dbReference>
<dbReference type="InterPro" id="IPR011330">
    <property type="entry name" value="Glyco_hydro/deAcase_b/a-brl"/>
</dbReference>